<dbReference type="Proteomes" id="UP000243006">
    <property type="component" value="Unassembled WGS sequence"/>
</dbReference>
<sequence>MAYFYAPVSRITNEMSVLEDGIRISNIWMSSIIYYTNIHVTTVFRMKRIRKTSQPKEFETVNRN</sequence>
<gene>
    <name evidence="2" type="ORF">D917_09593</name>
</gene>
<proteinExistence type="predicted"/>
<feature type="transmembrane region" description="Helical" evidence="1">
    <location>
        <begin position="27"/>
        <end position="46"/>
    </location>
</feature>
<keyword evidence="1" id="KW-1133">Transmembrane helix</keyword>
<evidence type="ECO:0000313" key="2">
    <source>
        <dbReference type="EMBL" id="OUC43710.1"/>
    </source>
</evidence>
<evidence type="ECO:0000256" key="1">
    <source>
        <dbReference type="SAM" id="Phobius"/>
    </source>
</evidence>
<name>A0A1Y3EG83_9BILA</name>
<keyword evidence="1" id="KW-0472">Membrane</keyword>
<dbReference type="EMBL" id="LVZM01014312">
    <property type="protein sequence ID" value="OUC43710.1"/>
    <property type="molecule type" value="Genomic_DNA"/>
</dbReference>
<keyword evidence="1" id="KW-0812">Transmembrane</keyword>
<organism evidence="2 3">
    <name type="scientific">Trichinella nativa</name>
    <dbReference type="NCBI Taxonomy" id="6335"/>
    <lineage>
        <taxon>Eukaryota</taxon>
        <taxon>Metazoa</taxon>
        <taxon>Ecdysozoa</taxon>
        <taxon>Nematoda</taxon>
        <taxon>Enoplea</taxon>
        <taxon>Dorylaimia</taxon>
        <taxon>Trichinellida</taxon>
        <taxon>Trichinellidae</taxon>
        <taxon>Trichinella</taxon>
    </lineage>
</organism>
<evidence type="ECO:0000313" key="3">
    <source>
        <dbReference type="Proteomes" id="UP000243006"/>
    </source>
</evidence>
<protein>
    <submittedName>
        <fullName evidence="2">Uncharacterized protein</fullName>
    </submittedName>
</protein>
<accession>A0A1Y3EG83</accession>
<comment type="caution">
    <text evidence="2">The sequence shown here is derived from an EMBL/GenBank/DDBJ whole genome shotgun (WGS) entry which is preliminary data.</text>
</comment>
<reference evidence="2 3" key="1">
    <citation type="submission" date="2015-04" db="EMBL/GenBank/DDBJ databases">
        <title>Draft genome of the roundworm Trichinella nativa.</title>
        <authorList>
            <person name="Mitreva M."/>
        </authorList>
    </citation>
    <scope>NUCLEOTIDE SEQUENCE [LARGE SCALE GENOMIC DNA]</scope>
    <source>
        <strain evidence="2 3">ISS45</strain>
    </source>
</reference>
<dbReference type="AlphaFoldDB" id="A0A1Y3EG83"/>